<gene>
    <name evidence="1" type="ORF">J2X16_000087</name>
</gene>
<accession>A0ABU1Z430</accession>
<dbReference type="InterPro" id="IPR027417">
    <property type="entry name" value="P-loop_NTPase"/>
</dbReference>
<dbReference type="RefSeq" id="WP_056876541.1">
    <property type="nucleotide sequence ID" value="NZ_JAVDXQ010000001.1"/>
</dbReference>
<name>A0ABU1Z430_9BURK</name>
<evidence type="ECO:0000313" key="2">
    <source>
        <dbReference type="Proteomes" id="UP001180536"/>
    </source>
</evidence>
<keyword evidence="2" id="KW-1185">Reference proteome</keyword>
<protein>
    <submittedName>
        <fullName evidence="1">Kinase</fullName>
    </submittedName>
</protein>
<keyword evidence="1" id="KW-0808">Transferase</keyword>
<evidence type="ECO:0000313" key="1">
    <source>
        <dbReference type="EMBL" id="MDR7294766.1"/>
    </source>
</evidence>
<dbReference type="SUPFAM" id="SSF52540">
    <property type="entry name" value="P-loop containing nucleoside triphosphate hydrolases"/>
    <property type="match status" value="1"/>
</dbReference>
<dbReference type="Proteomes" id="UP001180536">
    <property type="component" value="Unassembled WGS sequence"/>
</dbReference>
<dbReference type="GO" id="GO:0016301">
    <property type="term" value="F:kinase activity"/>
    <property type="evidence" value="ECO:0007669"/>
    <property type="project" value="UniProtKB-KW"/>
</dbReference>
<organism evidence="1 2">
    <name type="scientific">Pelomonas aquatica</name>
    <dbReference type="NCBI Taxonomy" id="431058"/>
    <lineage>
        <taxon>Bacteria</taxon>
        <taxon>Pseudomonadati</taxon>
        <taxon>Pseudomonadota</taxon>
        <taxon>Betaproteobacteria</taxon>
        <taxon>Burkholderiales</taxon>
        <taxon>Sphaerotilaceae</taxon>
        <taxon>Roseateles</taxon>
    </lineage>
</organism>
<keyword evidence="1" id="KW-0418">Kinase</keyword>
<sequence>MTATVHLLHGLPGCGKTRFASQLAAERRCVHLSHDEWVVRLFGARPSPAQIEAVREPVHAMLWTYTSRIVGAGSDVVLDFGFWTRGERDRAREQVRRMGAAHLLYTFECSPDVAWERVKQRNSLDAAASLRIDEQTFWLLADRIEPLGPDEAHIPVPE</sequence>
<comment type="caution">
    <text evidence="1">The sequence shown here is derived from an EMBL/GenBank/DDBJ whole genome shotgun (WGS) entry which is preliminary data.</text>
</comment>
<dbReference type="Pfam" id="PF13671">
    <property type="entry name" value="AAA_33"/>
    <property type="match status" value="1"/>
</dbReference>
<reference evidence="1 2" key="1">
    <citation type="submission" date="2023-07" db="EMBL/GenBank/DDBJ databases">
        <title>Sorghum-associated microbial communities from plants grown in Nebraska, USA.</title>
        <authorList>
            <person name="Schachtman D."/>
        </authorList>
    </citation>
    <scope>NUCLEOTIDE SEQUENCE [LARGE SCALE GENOMIC DNA]</scope>
    <source>
        <strain evidence="1 2">BE310</strain>
    </source>
</reference>
<proteinExistence type="predicted"/>
<dbReference type="Gene3D" id="3.40.50.300">
    <property type="entry name" value="P-loop containing nucleotide triphosphate hydrolases"/>
    <property type="match status" value="1"/>
</dbReference>
<dbReference type="EMBL" id="JAVDXQ010000001">
    <property type="protein sequence ID" value="MDR7294766.1"/>
    <property type="molecule type" value="Genomic_DNA"/>
</dbReference>